<gene>
    <name evidence="2" type="ORF">FYJ24_06055</name>
</gene>
<protein>
    <submittedName>
        <fullName evidence="2">Uncharacterized protein</fullName>
    </submittedName>
</protein>
<sequence>MSPLVRTALVLLIGVIVGGCVGGLIAWGVTRNHYERQYFEDQIVCTAIGAEDSVIVDIPLDVLEGVNSIELRVTTGTYPGDSSISLMQQVVPPLTDDLTETWWVSIPMSKTMVENTSEVSLQLVRSEEAVPNITGSHIANPNVFQFSPNGPDCEPHVAQIRLELVGGELVAKSDVE</sequence>
<dbReference type="EMBL" id="VULO01000006">
    <property type="protein sequence ID" value="MSS84333.1"/>
    <property type="molecule type" value="Genomic_DNA"/>
</dbReference>
<reference evidence="2 3" key="1">
    <citation type="submission" date="2019-08" db="EMBL/GenBank/DDBJ databases">
        <title>In-depth cultivation of the pig gut microbiome towards novel bacterial diversity and tailored functional studies.</title>
        <authorList>
            <person name="Wylensek D."/>
            <person name="Hitch T.C.A."/>
            <person name="Clavel T."/>
        </authorList>
    </citation>
    <scope>NUCLEOTIDE SEQUENCE [LARGE SCALE GENOMIC DNA]</scope>
    <source>
        <strain evidence="2 3">WB03_NA08</strain>
    </source>
</reference>
<keyword evidence="3" id="KW-1185">Reference proteome</keyword>
<name>A0A6N7W749_9ACTO</name>
<comment type="caution">
    <text evidence="2">The sequence shown here is derived from an EMBL/GenBank/DDBJ whole genome shotgun (WGS) entry which is preliminary data.</text>
</comment>
<evidence type="ECO:0000313" key="3">
    <source>
        <dbReference type="Proteomes" id="UP000470875"/>
    </source>
</evidence>
<evidence type="ECO:0000256" key="1">
    <source>
        <dbReference type="SAM" id="Phobius"/>
    </source>
</evidence>
<evidence type="ECO:0000313" key="2">
    <source>
        <dbReference type="EMBL" id="MSS84333.1"/>
    </source>
</evidence>
<dbReference type="AlphaFoldDB" id="A0A6N7W749"/>
<dbReference type="PROSITE" id="PS51257">
    <property type="entry name" value="PROKAR_LIPOPROTEIN"/>
    <property type="match status" value="1"/>
</dbReference>
<keyword evidence="1" id="KW-0472">Membrane</keyword>
<keyword evidence="1" id="KW-1133">Transmembrane helix</keyword>
<keyword evidence="1" id="KW-0812">Transmembrane</keyword>
<dbReference type="Proteomes" id="UP000470875">
    <property type="component" value="Unassembled WGS sequence"/>
</dbReference>
<accession>A0A6N7W749</accession>
<organism evidence="2 3">
    <name type="scientific">Scrofimicrobium canadense</name>
    <dbReference type="NCBI Taxonomy" id="2652290"/>
    <lineage>
        <taxon>Bacteria</taxon>
        <taxon>Bacillati</taxon>
        <taxon>Actinomycetota</taxon>
        <taxon>Actinomycetes</taxon>
        <taxon>Actinomycetales</taxon>
        <taxon>Actinomycetaceae</taxon>
        <taxon>Scrofimicrobium</taxon>
    </lineage>
</organism>
<feature type="transmembrane region" description="Helical" evidence="1">
    <location>
        <begin position="6"/>
        <end position="29"/>
    </location>
</feature>
<proteinExistence type="predicted"/>